<evidence type="ECO:0000256" key="7">
    <source>
        <dbReference type="ARBA" id="ARBA00023211"/>
    </source>
</evidence>
<evidence type="ECO:0000313" key="9">
    <source>
        <dbReference type="Proteomes" id="UP000694865"/>
    </source>
</evidence>
<proteinExistence type="inferred from homology"/>
<dbReference type="GeneID" id="100371621"/>
<accession>A0ABM0GRS4</accession>
<reference evidence="10" key="1">
    <citation type="submission" date="2025-08" db="UniProtKB">
        <authorList>
            <consortium name="RefSeq"/>
        </authorList>
    </citation>
    <scope>IDENTIFICATION</scope>
    <source>
        <tissue evidence="10">Testes</tissue>
    </source>
</reference>
<comment type="cofactor">
    <cofactor evidence="1">
        <name>Mn(2+)</name>
        <dbReference type="ChEBI" id="CHEBI:29035"/>
    </cofactor>
</comment>
<evidence type="ECO:0000256" key="1">
    <source>
        <dbReference type="ARBA" id="ARBA00001936"/>
    </source>
</evidence>
<dbReference type="PANTHER" id="PTHR12318">
    <property type="entry name" value="TESTOSTERONE-REGULATED PROTEIN RP2"/>
    <property type="match status" value="1"/>
</dbReference>
<evidence type="ECO:0000256" key="2">
    <source>
        <dbReference type="ARBA" id="ARBA00001946"/>
    </source>
</evidence>
<evidence type="ECO:0000259" key="8">
    <source>
        <dbReference type="PROSITE" id="PS51462"/>
    </source>
</evidence>
<evidence type="ECO:0000256" key="3">
    <source>
        <dbReference type="ARBA" id="ARBA00005582"/>
    </source>
</evidence>
<organism evidence="9 10">
    <name type="scientific">Saccoglossus kowalevskii</name>
    <name type="common">Acorn worm</name>
    <dbReference type="NCBI Taxonomy" id="10224"/>
    <lineage>
        <taxon>Eukaryota</taxon>
        <taxon>Metazoa</taxon>
        <taxon>Hemichordata</taxon>
        <taxon>Enteropneusta</taxon>
        <taxon>Harrimaniidae</taxon>
        <taxon>Saccoglossus</taxon>
    </lineage>
</organism>
<dbReference type="Gene3D" id="3.90.79.10">
    <property type="entry name" value="Nucleoside Triphosphate Pyrophosphohydrolase"/>
    <property type="match status" value="1"/>
</dbReference>
<dbReference type="InterPro" id="IPR000086">
    <property type="entry name" value="NUDIX_hydrolase_dom"/>
</dbReference>
<comment type="cofactor">
    <cofactor evidence="2">
        <name>Mg(2+)</name>
        <dbReference type="ChEBI" id="CHEBI:18420"/>
    </cofactor>
</comment>
<dbReference type="InterPro" id="IPR015797">
    <property type="entry name" value="NUDIX_hydrolase-like_dom_sf"/>
</dbReference>
<keyword evidence="4" id="KW-0479">Metal-binding</keyword>
<dbReference type="PANTHER" id="PTHR12318:SF0">
    <property type="entry name" value="ACYL-COENZYME A DIPHOSPHATASE NUDT19"/>
    <property type="match status" value="1"/>
</dbReference>
<dbReference type="SUPFAM" id="SSF55811">
    <property type="entry name" value="Nudix"/>
    <property type="match status" value="1"/>
</dbReference>
<gene>
    <name evidence="10" type="primary">LOC100371621</name>
</gene>
<comment type="similarity">
    <text evidence="3">Belongs to the Nudix hydrolase family.</text>
</comment>
<sequence>MAAVKKPWREAATVIIAARSSDVSNYQRVSSSDFHSDQDGFKILMLKRHSKSSSFPDAYVFPGGTIDKSDFSDEWMELYDNAGLTPSLKPLLDIGGKRPDIMSTIRSSRVPNEIAFRICAIREAFEESGLLIVKPSGISKNEHGLAKWSKITQCVKKIGRRKLLQCRQRVHDNGAEFFDLCKELACVPNVWALCEWNIWLTPVGLPKRYDTIFYICCLDDVPVPQLLPDDQEIVKSTWLTPKETVNLWLSKTIRLIPPQMYEMLRLVNFRKFTGLHQFTKQRERKGIERYFPVMIIASDGVIEVYPGDSLYPMVPDPTRHSIVEVDGTMEENLHKCRNVNRIHPLESGPYCNIEPTYGHIRPVDWRTLIDVKGKL</sequence>
<keyword evidence="6" id="KW-0460">Magnesium</keyword>
<dbReference type="CDD" id="cd18870">
    <property type="entry name" value="NUDIX_AcylCoAdiphos_Nudt19"/>
    <property type="match status" value="1"/>
</dbReference>
<dbReference type="Proteomes" id="UP000694865">
    <property type="component" value="Unplaced"/>
</dbReference>
<name>A0ABM0GRS4_SACKO</name>
<evidence type="ECO:0000256" key="5">
    <source>
        <dbReference type="ARBA" id="ARBA00022801"/>
    </source>
</evidence>
<protein>
    <submittedName>
        <fullName evidence="10">Nucleoside diphosphate-linked moiety X motif 19, mitochondrial-like</fullName>
    </submittedName>
</protein>
<dbReference type="InterPro" id="IPR039121">
    <property type="entry name" value="NUDT19"/>
</dbReference>
<evidence type="ECO:0000256" key="6">
    <source>
        <dbReference type="ARBA" id="ARBA00022842"/>
    </source>
</evidence>
<keyword evidence="7" id="KW-0464">Manganese</keyword>
<keyword evidence="9" id="KW-1185">Reference proteome</keyword>
<dbReference type="RefSeq" id="XP_002735907.1">
    <property type="nucleotide sequence ID" value="XM_002735861.1"/>
</dbReference>
<evidence type="ECO:0000313" key="10">
    <source>
        <dbReference type="RefSeq" id="XP_002735907.1"/>
    </source>
</evidence>
<keyword evidence="5" id="KW-0378">Hydrolase</keyword>
<dbReference type="PROSITE" id="PS51462">
    <property type="entry name" value="NUDIX"/>
    <property type="match status" value="1"/>
</dbReference>
<feature type="domain" description="Nudix hydrolase" evidence="8">
    <location>
        <begin position="7"/>
        <end position="262"/>
    </location>
</feature>
<evidence type="ECO:0000256" key="4">
    <source>
        <dbReference type="ARBA" id="ARBA00022723"/>
    </source>
</evidence>